<organism evidence="3 4">
    <name type="scientific">Arthrobacter cupressi</name>
    <dbReference type="NCBI Taxonomy" id="1045773"/>
    <lineage>
        <taxon>Bacteria</taxon>
        <taxon>Bacillati</taxon>
        <taxon>Actinomycetota</taxon>
        <taxon>Actinomycetes</taxon>
        <taxon>Micrococcales</taxon>
        <taxon>Micrococcaceae</taxon>
        <taxon>Arthrobacter</taxon>
    </lineage>
</organism>
<name>A0A1G8KAN9_9MICC</name>
<evidence type="ECO:0000256" key="1">
    <source>
        <dbReference type="ARBA" id="ARBA00023002"/>
    </source>
</evidence>
<dbReference type="GO" id="GO:0042602">
    <property type="term" value="F:riboflavin reductase (NADPH) activity"/>
    <property type="evidence" value="ECO:0007669"/>
    <property type="project" value="TreeGrafter"/>
</dbReference>
<sequence>MVTPAVFAEPDGLAMRRTMGRFLTGVAVVTTEHDGEQYGMTINSLTSISLDPPILMISLNFNTRTGDAVLASGRFAISILGAKQEAVARQFATRGGARFEAGSFDTTAGGLSVVAGALSQAECKVVHQYDIGDHQVFFGQVVSCRDRDGEGLAFNAGKFGSFRDFNHDAMPWTF</sequence>
<gene>
    <name evidence="3" type="ORF">SAMN05216555_102184</name>
</gene>
<dbReference type="PANTHER" id="PTHR30466">
    <property type="entry name" value="FLAVIN REDUCTASE"/>
    <property type="match status" value="1"/>
</dbReference>
<dbReference type="GO" id="GO:0010181">
    <property type="term" value="F:FMN binding"/>
    <property type="evidence" value="ECO:0007669"/>
    <property type="project" value="InterPro"/>
</dbReference>
<dbReference type="PANTHER" id="PTHR30466:SF1">
    <property type="entry name" value="FMN REDUCTASE (NADH) RUTF"/>
    <property type="match status" value="1"/>
</dbReference>
<protein>
    <submittedName>
        <fullName evidence="3">NADH-FMN oxidoreductase RutF, flavin reductase (DIM6/NTAB) family</fullName>
    </submittedName>
</protein>
<reference evidence="4" key="1">
    <citation type="submission" date="2016-10" db="EMBL/GenBank/DDBJ databases">
        <authorList>
            <person name="Varghese N."/>
            <person name="Submissions S."/>
        </authorList>
    </citation>
    <scope>NUCLEOTIDE SEQUENCE [LARGE SCALE GENOMIC DNA]</scope>
    <source>
        <strain evidence="4">CGMCC 1.10783</strain>
    </source>
</reference>
<proteinExistence type="predicted"/>
<dbReference type="SUPFAM" id="SSF50475">
    <property type="entry name" value="FMN-binding split barrel"/>
    <property type="match status" value="1"/>
</dbReference>
<dbReference type="Pfam" id="PF01613">
    <property type="entry name" value="Flavin_Reduct"/>
    <property type="match status" value="1"/>
</dbReference>
<dbReference type="RefSeq" id="WP_074586879.1">
    <property type="nucleotide sequence ID" value="NZ_FNEI01000002.1"/>
</dbReference>
<dbReference type="Proteomes" id="UP000182130">
    <property type="component" value="Unassembled WGS sequence"/>
</dbReference>
<dbReference type="AlphaFoldDB" id="A0A1G8KAN9"/>
<dbReference type="InterPro" id="IPR012349">
    <property type="entry name" value="Split_barrel_FMN-bd"/>
</dbReference>
<evidence type="ECO:0000313" key="3">
    <source>
        <dbReference type="EMBL" id="SDI40453.1"/>
    </source>
</evidence>
<dbReference type="EMBL" id="FNEI01000002">
    <property type="protein sequence ID" value="SDI40453.1"/>
    <property type="molecule type" value="Genomic_DNA"/>
</dbReference>
<dbReference type="Gene3D" id="2.30.110.10">
    <property type="entry name" value="Electron Transport, Fmn-binding Protein, Chain A"/>
    <property type="match status" value="1"/>
</dbReference>
<dbReference type="STRING" id="1045773.SAMN05216555_102184"/>
<keyword evidence="4" id="KW-1185">Reference proteome</keyword>
<dbReference type="SMART" id="SM00903">
    <property type="entry name" value="Flavin_Reduct"/>
    <property type="match status" value="1"/>
</dbReference>
<accession>A0A1G8KAN9</accession>
<evidence type="ECO:0000259" key="2">
    <source>
        <dbReference type="SMART" id="SM00903"/>
    </source>
</evidence>
<dbReference type="InterPro" id="IPR002563">
    <property type="entry name" value="Flavin_Rdtase-like_dom"/>
</dbReference>
<dbReference type="InterPro" id="IPR050268">
    <property type="entry name" value="NADH-dep_flavin_reductase"/>
</dbReference>
<keyword evidence="1" id="KW-0560">Oxidoreductase</keyword>
<feature type="domain" description="Flavin reductase like" evidence="2">
    <location>
        <begin position="19"/>
        <end position="161"/>
    </location>
</feature>
<evidence type="ECO:0000313" key="4">
    <source>
        <dbReference type="Proteomes" id="UP000182130"/>
    </source>
</evidence>